<dbReference type="Proteomes" id="UP001168613">
    <property type="component" value="Unassembled WGS sequence"/>
</dbReference>
<dbReference type="InterPro" id="IPR036388">
    <property type="entry name" value="WH-like_DNA-bd_sf"/>
</dbReference>
<reference evidence="1" key="1">
    <citation type="submission" date="2021-11" db="EMBL/GenBank/DDBJ databases">
        <title>Draft genome sequence of Alcaligenes endophyticus type strain CCUG 75668T.</title>
        <authorList>
            <person name="Salva-Serra F."/>
            <person name="Duran R.E."/>
            <person name="Seeger M."/>
            <person name="Moore E.R.B."/>
            <person name="Jaen-Luchoro D."/>
        </authorList>
    </citation>
    <scope>NUCLEOTIDE SEQUENCE</scope>
    <source>
        <strain evidence="1">CCUG 75668</strain>
    </source>
</reference>
<comment type="caution">
    <text evidence="1">The sequence shown here is derived from an EMBL/GenBank/DDBJ whole genome shotgun (WGS) entry which is preliminary data.</text>
</comment>
<dbReference type="EMBL" id="JAJHNU010000007">
    <property type="protein sequence ID" value="MDN4122868.1"/>
    <property type="molecule type" value="Genomic_DNA"/>
</dbReference>
<proteinExistence type="predicted"/>
<evidence type="ECO:0008006" key="3">
    <source>
        <dbReference type="Google" id="ProtNLM"/>
    </source>
</evidence>
<dbReference type="RefSeq" id="WP_266125198.1">
    <property type="nucleotide sequence ID" value="NZ_JAJHNU010000007.1"/>
</dbReference>
<protein>
    <recommendedName>
        <fullName evidence="3">FtsK gamma domain-containing protein</fullName>
    </recommendedName>
</protein>
<accession>A0ABT8ENL0</accession>
<organism evidence="1 2">
    <name type="scientific">Alcaligenes endophyticus</name>
    <dbReference type="NCBI Taxonomy" id="1929088"/>
    <lineage>
        <taxon>Bacteria</taxon>
        <taxon>Pseudomonadati</taxon>
        <taxon>Pseudomonadota</taxon>
        <taxon>Betaproteobacteria</taxon>
        <taxon>Burkholderiales</taxon>
        <taxon>Alcaligenaceae</taxon>
        <taxon>Alcaligenes</taxon>
    </lineage>
</organism>
<evidence type="ECO:0000313" key="2">
    <source>
        <dbReference type="Proteomes" id="UP001168613"/>
    </source>
</evidence>
<sequence length="193" mass="21004">MTDTRRLLSDADVKQIIPPYGYRLVRLADIDTAIQRASVFDDGGDGADSESARSCIEILRSMLSGALIAGAESAEPVNETFAIEVPKESPAQPYSLRDDPAGIRALTADAITGALVSGYQNISPPPDSNHWLAPFWKIGRESGDKVDTDPLQGAANWLVRDCGVRYISELSRRLSIGYNRASRLIDAARKEQK</sequence>
<dbReference type="Gene3D" id="1.10.10.10">
    <property type="entry name" value="Winged helix-like DNA-binding domain superfamily/Winged helix DNA-binding domain"/>
    <property type="match status" value="1"/>
</dbReference>
<name>A0ABT8ENL0_9BURK</name>
<gene>
    <name evidence="1" type="ORF">LMS43_16385</name>
</gene>
<keyword evidence="2" id="KW-1185">Reference proteome</keyword>
<evidence type="ECO:0000313" key="1">
    <source>
        <dbReference type="EMBL" id="MDN4122868.1"/>
    </source>
</evidence>